<reference evidence="9 10" key="1">
    <citation type="submission" date="2019-10" db="EMBL/GenBank/DDBJ databases">
        <title>Georgenia wutianyii sp. nov. and Georgenia yuyongxinii sp. nov. isolated from plateau pika (Ochotona curzoniae) in the Qinghai-Tibet plateau of China.</title>
        <authorList>
            <person name="Tian Z."/>
        </authorList>
    </citation>
    <scope>NUCLEOTIDE SEQUENCE [LARGE SCALE GENOMIC DNA]</scope>
    <source>
        <strain evidence="9 10">DSM 21501</strain>
    </source>
</reference>
<keyword evidence="3" id="KW-1003">Cell membrane</keyword>
<feature type="domain" description="ABC transmembrane type-1" evidence="8">
    <location>
        <begin position="70"/>
        <end position="255"/>
    </location>
</feature>
<evidence type="ECO:0000256" key="1">
    <source>
        <dbReference type="ARBA" id="ARBA00004651"/>
    </source>
</evidence>
<dbReference type="FunFam" id="1.10.3720.10:FF:000003">
    <property type="entry name" value="Aliphatic sulfonate ABC transporter permease"/>
    <property type="match status" value="1"/>
</dbReference>
<protein>
    <submittedName>
        <fullName evidence="9">ABC transporter permease subunit</fullName>
    </submittedName>
</protein>
<dbReference type="Proteomes" id="UP000451860">
    <property type="component" value="Unassembled WGS sequence"/>
</dbReference>
<keyword evidence="6 7" id="KW-0472">Membrane</keyword>
<gene>
    <name evidence="9" type="ORF">GB883_14990</name>
</gene>
<sequence>TGAEPGSPAAPDAARRPGRGLGALAGLVLPAVLVAAWHVLSTAGVFSAVELPAPLRVLEAGADLLARGELWTHVQISTQRVLLGFAVGGSLGLALGALLGLSRRAEVLLGPTVGAFRAVPSLAWVPLLLIWVGIGEDSKVTLVAIGAFFPVFTTVSGALRHVDRHLVEAGRAFGLRGLSLLTTVQLPAVLPAIISGLRLALAQGWLFLVAAELIAASMGLGFLLTDSQNNGRTDRLLLAIVLLAVLGKLSDAVLGVFERWAITKWA</sequence>
<dbReference type="InterPro" id="IPR035906">
    <property type="entry name" value="MetI-like_sf"/>
</dbReference>
<dbReference type="GO" id="GO:0005886">
    <property type="term" value="C:plasma membrane"/>
    <property type="evidence" value="ECO:0007669"/>
    <property type="project" value="UniProtKB-SubCell"/>
</dbReference>
<dbReference type="InterPro" id="IPR000515">
    <property type="entry name" value="MetI-like"/>
</dbReference>
<comment type="subcellular location">
    <subcellularLocation>
        <location evidence="1 7">Cell membrane</location>
        <topology evidence="1 7">Multi-pass membrane protein</topology>
    </subcellularLocation>
</comment>
<keyword evidence="4 7" id="KW-0812">Transmembrane</keyword>
<dbReference type="Pfam" id="PF00528">
    <property type="entry name" value="BPD_transp_1"/>
    <property type="match status" value="1"/>
</dbReference>
<feature type="non-terminal residue" evidence="9">
    <location>
        <position position="1"/>
    </location>
</feature>
<feature type="transmembrane region" description="Helical" evidence="7">
    <location>
        <begin position="180"/>
        <end position="199"/>
    </location>
</feature>
<evidence type="ECO:0000256" key="6">
    <source>
        <dbReference type="ARBA" id="ARBA00023136"/>
    </source>
</evidence>
<evidence type="ECO:0000313" key="9">
    <source>
        <dbReference type="EMBL" id="KAE8763265.1"/>
    </source>
</evidence>
<dbReference type="OrthoDB" id="9796361at2"/>
<evidence type="ECO:0000259" key="8">
    <source>
        <dbReference type="PROSITE" id="PS50928"/>
    </source>
</evidence>
<dbReference type="GO" id="GO:0042918">
    <property type="term" value="P:alkanesulfonate transmembrane transport"/>
    <property type="evidence" value="ECO:0007669"/>
    <property type="project" value="UniProtKB-ARBA"/>
</dbReference>
<dbReference type="RefSeq" id="WP_152359812.1">
    <property type="nucleotide sequence ID" value="NZ_WHJE01000083.1"/>
</dbReference>
<comment type="similarity">
    <text evidence="7">Belongs to the binding-protein-dependent transport system permease family.</text>
</comment>
<dbReference type="Gene3D" id="1.10.3720.10">
    <property type="entry name" value="MetI-like"/>
    <property type="match status" value="1"/>
</dbReference>
<dbReference type="SUPFAM" id="SSF161098">
    <property type="entry name" value="MetI-like"/>
    <property type="match status" value="1"/>
</dbReference>
<dbReference type="PANTHER" id="PTHR30151:SF39">
    <property type="entry name" value="ABC TRANSPORTER PERMEASE PROTEIN"/>
    <property type="match status" value="1"/>
</dbReference>
<keyword evidence="5 7" id="KW-1133">Transmembrane helix</keyword>
<evidence type="ECO:0000256" key="5">
    <source>
        <dbReference type="ARBA" id="ARBA00022989"/>
    </source>
</evidence>
<feature type="transmembrane region" description="Helical" evidence="7">
    <location>
        <begin position="236"/>
        <end position="257"/>
    </location>
</feature>
<dbReference type="PROSITE" id="PS50928">
    <property type="entry name" value="ABC_TM1"/>
    <property type="match status" value="1"/>
</dbReference>
<comment type="caution">
    <text evidence="9">The sequence shown here is derived from an EMBL/GenBank/DDBJ whole genome shotgun (WGS) entry which is preliminary data.</text>
</comment>
<evidence type="ECO:0000313" key="10">
    <source>
        <dbReference type="Proteomes" id="UP000451860"/>
    </source>
</evidence>
<dbReference type="CDD" id="cd06261">
    <property type="entry name" value="TM_PBP2"/>
    <property type="match status" value="1"/>
</dbReference>
<feature type="transmembrane region" description="Helical" evidence="7">
    <location>
        <begin position="140"/>
        <end position="159"/>
    </location>
</feature>
<dbReference type="PANTHER" id="PTHR30151">
    <property type="entry name" value="ALKANE SULFONATE ABC TRANSPORTER-RELATED, MEMBRANE SUBUNIT"/>
    <property type="match status" value="1"/>
</dbReference>
<feature type="transmembrane region" description="Helical" evidence="7">
    <location>
        <begin position="114"/>
        <end position="134"/>
    </location>
</feature>
<organism evidence="9 10">
    <name type="scientific">Georgenia thermotolerans</name>
    <dbReference type="NCBI Taxonomy" id="527326"/>
    <lineage>
        <taxon>Bacteria</taxon>
        <taxon>Bacillati</taxon>
        <taxon>Actinomycetota</taxon>
        <taxon>Actinomycetes</taxon>
        <taxon>Micrococcales</taxon>
        <taxon>Bogoriellaceae</taxon>
        <taxon>Georgenia</taxon>
    </lineage>
</organism>
<keyword evidence="2 7" id="KW-0813">Transport</keyword>
<evidence type="ECO:0000256" key="7">
    <source>
        <dbReference type="RuleBase" id="RU363032"/>
    </source>
</evidence>
<keyword evidence="10" id="KW-1185">Reference proteome</keyword>
<accession>A0A7J5ULM3</accession>
<feature type="transmembrane region" description="Helical" evidence="7">
    <location>
        <begin position="205"/>
        <end position="224"/>
    </location>
</feature>
<name>A0A7J5ULM3_9MICO</name>
<dbReference type="GO" id="GO:0010438">
    <property type="term" value="P:cellular response to sulfur starvation"/>
    <property type="evidence" value="ECO:0007669"/>
    <property type="project" value="TreeGrafter"/>
</dbReference>
<evidence type="ECO:0000256" key="4">
    <source>
        <dbReference type="ARBA" id="ARBA00022692"/>
    </source>
</evidence>
<dbReference type="AlphaFoldDB" id="A0A7J5ULM3"/>
<dbReference type="EMBL" id="WHJE01000083">
    <property type="protein sequence ID" value="KAE8763265.1"/>
    <property type="molecule type" value="Genomic_DNA"/>
</dbReference>
<evidence type="ECO:0000256" key="2">
    <source>
        <dbReference type="ARBA" id="ARBA00022448"/>
    </source>
</evidence>
<feature type="transmembrane region" description="Helical" evidence="7">
    <location>
        <begin position="21"/>
        <end position="40"/>
    </location>
</feature>
<proteinExistence type="inferred from homology"/>
<evidence type="ECO:0000256" key="3">
    <source>
        <dbReference type="ARBA" id="ARBA00022475"/>
    </source>
</evidence>
<feature type="transmembrane region" description="Helical" evidence="7">
    <location>
        <begin position="81"/>
        <end position="102"/>
    </location>
</feature>